<name>A0ABS4RP69_PAEXY</name>
<accession>A0ABS4RP69</accession>
<keyword evidence="3" id="KW-1185">Reference proteome</keyword>
<dbReference type="Proteomes" id="UP000810207">
    <property type="component" value="Unassembled WGS sequence"/>
</dbReference>
<dbReference type="EMBL" id="JAGIKV010000004">
    <property type="protein sequence ID" value="MBP2244693.1"/>
    <property type="molecule type" value="Genomic_DNA"/>
</dbReference>
<evidence type="ECO:0000256" key="1">
    <source>
        <dbReference type="SAM" id="MobiDB-lite"/>
    </source>
</evidence>
<evidence type="ECO:0000313" key="3">
    <source>
        <dbReference type="Proteomes" id="UP000810207"/>
    </source>
</evidence>
<feature type="region of interest" description="Disordered" evidence="1">
    <location>
        <begin position="25"/>
        <end position="44"/>
    </location>
</feature>
<proteinExistence type="predicted"/>
<organism evidence="2 3">
    <name type="scientific">Paenibacillus xylanexedens</name>
    <dbReference type="NCBI Taxonomy" id="528191"/>
    <lineage>
        <taxon>Bacteria</taxon>
        <taxon>Bacillati</taxon>
        <taxon>Bacillota</taxon>
        <taxon>Bacilli</taxon>
        <taxon>Bacillales</taxon>
        <taxon>Paenibacillaceae</taxon>
        <taxon>Paenibacillus</taxon>
    </lineage>
</organism>
<comment type="caution">
    <text evidence="2">The sequence shown here is derived from an EMBL/GenBank/DDBJ whole genome shotgun (WGS) entry which is preliminary data.</text>
</comment>
<gene>
    <name evidence="2" type="ORF">J2Z28_001306</name>
</gene>
<protein>
    <submittedName>
        <fullName evidence="2">Uncharacterized protein</fullName>
    </submittedName>
</protein>
<reference evidence="2 3" key="1">
    <citation type="submission" date="2021-03" db="EMBL/GenBank/DDBJ databases">
        <title>Genomic Encyclopedia of Type Strains, Phase IV (KMG-IV): sequencing the most valuable type-strain genomes for metagenomic binning, comparative biology and taxonomic classification.</title>
        <authorList>
            <person name="Goeker M."/>
        </authorList>
    </citation>
    <scope>NUCLEOTIDE SEQUENCE [LARGE SCALE GENOMIC DNA]</scope>
    <source>
        <strain evidence="2 3">DSM 21292</strain>
    </source>
</reference>
<evidence type="ECO:0000313" key="2">
    <source>
        <dbReference type="EMBL" id="MBP2244693.1"/>
    </source>
</evidence>
<feature type="compositionally biased region" description="Acidic residues" evidence="1">
    <location>
        <begin position="33"/>
        <end position="44"/>
    </location>
</feature>
<sequence length="44" mass="4709">MIYCTTLSIETTLTLAWLLALTGGDEANGDYIEGGEQDGIDSRT</sequence>